<keyword evidence="8 11" id="KW-0119">Carbohydrate metabolism</keyword>
<comment type="pathway">
    <text evidence="2 11 12">Glycan degradation; xylan degradation.</text>
</comment>
<dbReference type="GO" id="GO:0031176">
    <property type="term" value="F:endo-1,4-beta-xylanase activity"/>
    <property type="evidence" value="ECO:0007669"/>
    <property type="project" value="UniProtKB-UniRule"/>
</dbReference>
<keyword evidence="7 11" id="KW-0378">Hydrolase</keyword>
<dbReference type="Gene3D" id="2.60.120.180">
    <property type="match status" value="1"/>
</dbReference>
<evidence type="ECO:0000256" key="13">
    <source>
        <dbReference type="SAM" id="SignalP"/>
    </source>
</evidence>
<keyword evidence="16" id="KW-1185">Reference proteome</keyword>
<feature type="signal peptide" evidence="13">
    <location>
        <begin position="1"/>
        <end position="17"/>
    </location>
</feature>
<proteinExistence type="inferred from homology"/>
<dbReference type="PANTHER" id="PTHR46828">
    <property type="entry name" value="ENDO-1,4-BETA-XYLANASE A-RELATED"/>
    <property type="match status" value="1"/>
</dbReference>
<dbReference type="GO" id="GO:0045493">
    <property type="term" value="P:xylan catabolic process"/>
    <property type="evidence" value="ECO:0007669"/>
    <property type="project" value="UniProtKB-UniRule"/>
</dbReference>
<dbReference type="PROSITE" id="PS51761">
    <property type="entry name" value="GH11_3"/>
    <property type="match status" value="1"/>
</dbReference>
<dbReference type="InterPro" id="IPR001137">
    <property type="entry name" value="Glyco_hydro_11"/>
</dbReference>
<dbReference type="Proteomes" id="UP001321760">
    <property type="component" value="Unassembled WGS sequence"/>
</dbReference>
<evidence type="ECO:0000256" key="4">
    <source>
        <dbReference type="ARBA" id="ARBA00012590"/>
    </source>
</evidence>
<evidence type="ECO:0000256" key="3">
    <source>
        <dbReference type="ARBA" id="ARBA00007792"/>
    </source>
</evidence>
<evidence type="ECO:0000256" key="5">
    <source>
        <dbReference type="ARBA" id="ARBA00022651"/>
    </source>
</evidence>
<gene>
    <name evidence="15" type="ORF">QBC34DRAFT_312923</name>
</gene>
<keyword evidence="6 13" id="KW-0732">Signal</keyword>
<evidence type="ECO:0000256" key="1">
    <source>
        <dbReference type="ARBA" id="ARBA00000681"/>
    </source>
</evidence>
<evidence type="ECO:0000256" key="6">
    <source>
        <dbReference type="ARBA" id="ARBA00022729"/>
    </source>
</evidence>
<sequence length="226" mass="24810">MITLKTLLLTTATTALAGPLSPSEQPPLLSRKSITPGSGTHDGFFYHFWSNGCNSSSVAYANGPGGSYSVTWKDCMGFVAGKGWTPGVEDRNVTFAADFNPWGNDYLSVYGWTRDPQIEYYVVENWGTFNPTGMFGGKGVRIEVDGGWYTVGLYRRVPIALGGTLVTQVFSVRDERDRRNNGTVTLKRHFEAWKQGLGVKLGTMDYQILALEGYMSSGEGNVTVFK</sequence>
<evidence type="ECO:0000313" key="16">
    <source>
        <dbReference type="Proteomes" id="UP001321760"/>
    </source>
</evidence>
<evidence type="ECO:0000256" key="8">
    <source>
        <dbReference type="ARBA" id="ARBA00023277"/>
    </source>
</evidence>
<dbReference type="PANTHER" id="PTHR46828:SF2">
    <property type="entry name" value="ENDO-1,4-BETA-XYLANASE A-RELATED"/>
    <property type="match status" value="1"/>
</dbReference>
<dbReference type="AlphaFoldDB" id="A0AAV9G2T3"/>
<dbReference type="InterPro" id="IPR013319">
    <property type="entry name" value="GH11/12"/>
</dbReference>
<dbReference type="PROSITE" id="PS00776">
    <property type="entry name" value="GH11_1"/>
    <property type="match status" value="1"/>
</dbReference>
<accession>A0AAV9G2T3</accession>
<name>A0AAV9G2T3_9PEZI</name>
<comment type="similarity">
    <text evidence="3 11 12">Belongs to the glycosyl hydrolase 11 (cellulase G) family.</text>
</comment>
<comment type="caution">
    <text evidence="15">The sequence shown here is derived from an EMBL/GenBank/DDBJ whole genome shotgun (WGS) entry which is preliminary data.</text>
</comment>
<dbReference type="SUPFAM" id="SSF49899">
    <property type="entry name" value="Concanavalin A-like lectins/glucanases"/>
    <property type="match status" value="1"/>
</dbReference>
<evidence type="ECO:0000256" key="10">
    <source>
        <dbReference type="ARBA" id="ARBA00023326"/>
    </source>
</evidence>
<evidence type="ECO:0000256" key="11">
    <source>
        <dbReference type="PROSITE-ProRule" id="PRU01097"/>
    </source>
</evidence>
<dbReference type="PRINTS" id="PR00911">
    <property type="entry name" value="GLHYDRLASE11"/>
</dbReference>
<dbReference type="InterPro" id="IPR033123">
    <property type="entry name" value="GH11_dom"/>
</dbReference>
<dbReference type="Pfam" id="PF00457">
    <property type="entry name" value="Glyco_hydro_11"/>
    <property type="match status" value="1"/>
</dbReference>
<organism evidence="15 16">
    <name type="scientific">Podospora aff. communis PSN243</name>
    <dbReference type="NCBI Taxonomy" id="3040156"/>
    <lineage>
        <taxon>Eukaryota</taxon>
        <taxon>Fungi</taxon>
        <taxon>Dikarya</taxon>
        <taxon>Ascomycota</taxon>
        <taxon>Pezizomycotina</taxon>
        <taxon>Sordariomycetes</taxon>
        <taxon>Sordariomycetidae</taxon>
        <taxon>Sordariales</taxon>
        <taxon>Podosporaceae</taxon>
        <taxon>Podospora</taxon>
    </lineage>
</organism>
<comment type="catalytic activity">
    <reaction evidence="1 11 12">
        <text>Endohydrolysis of (1-&gt;4)-beta-D-xylosidic linkages in xylans.</text>
        <dbReference type="EC" id="3.2.1.8"/>
    </reaction>
</comment>
<feature type="active site" description="Nucleophile" evidence="11">
    <location>
        <position position="119"/>
    </location>
</feature>
<keyword evidence="10 11" id="KW-0624">Polysaccharide degradation</keyword>
<reference evidence="15" key="1">
    <citation type="journal article" date="2023" name="Mol. Phylogenet. Evol.">
        <title>Genome-scale phylogeny and comparative genomics of the fungal order Sordariales.</title>
        <authorList>
            <person name="Hensen N."/>
            <person name="Bonometti L."/>
            <person name="Westerberg I."/>
            <person name="Brannstrom I.O."/>
            <person name="Guillou S."/>
            <person name="Cros-Aarteil S."/>
            <person name="Calhoun S."/>
            <person name="Haridas S."/>
            <person name="Kuo A."/>
            <person name="Mondo S."/>
            <person name="Pangilinan J."/>
            <person name="Riley R."/>
            <person name="LaButti K."/>
            <person name="Andreopoulos B."/>
            <person name="Lipzen A."/>
            <person name="Chen C."/>
            <person name="Yan M."/>
            <person name="Daum C."/>
            <person name="Ng V."/>
            <person name="Clum A."/>
            <person name="Steindorff A."/>
            <person name="Ohm R.A."/>
            <person name="Martin F."/>
            <person name="Silar P."/>
            <person name="Natvig D.O."/>
            <person name="Lalanne C."/>
            <person name="Gautier V."/>
            <person name="Ament-Velasquez S.L."/>
            <person name="Kruys A."/>
            <person name="Hutchinson M.I."/>
            <person name="Powell A.J."/>
            <person name="Barry K."/>
            <person name="Miller A.N."/>
            <person name="Grigoriev I.V."/>
            <person name="Debuchy R."/>
            <person name="Gladieux P."/>
            <person name="Hiltunen Thoren M."/>
            <person name="Johannesson H."/>
        </authorList>
    </citation>
    <scope>NUCLEOTIDE SEQUENCE</scope>
    <source>
        <strain evidence="15">PSN243</strain>
    </source>
</reference>
<evidence type="ECO:0000256" key="2">
    <source>
        <dbReference type="ARBA" id="ARBA00004851"/>
    </source>
</evidence>
<dbReference type="InterPro" id="IPR018208">
    <property type="entry name" value="GH11_AS_1"/>
</dbReference>
<reference evidence="15" key="2">
    <citation type="submission" date="2023-05" db="EMBL/GenBank/DDBJ databases">
        <authorList>
            <consortium name="Lawrence Berkeley National Laboratory"/>
            <person name="Steindorff A."/>
            <person name="Hensen N."/>
            <person name="Bonometti L."/>
            <person name="Westerberg I."/>
            <person name="Brannstrom I.O."/>
            <person name="Guillou S."/>
            <person name="Cros-Aarteil S."/>
            <person name="Calhoun S."/>
            <person name="Haridas S."/>
            <person name="Kuo A."/>
            <person name="Mondo S."/>
            <person name="Pangilinan J."/>
            <person name="Riley R."/>
            <person name="Labutti K."/>
            <person name="Andreopoulos B."/>
            <person name="Lipzen A."/>
            <person name="Chen C."/>
            <person name="Yanf M."/>
            <person name="Daum C."/>
            <person name="Ng V."/>
            <person name="Clum A."/>
            <person name="Ohm R."/>
            <person name="Martin F."/>
            <person name="Silar P."/>
            <person name="Natvig D."/>
            <person name="Lalanne C."/>
            <person name="Gautier V."/>
            <person name="Ament-Velasquez S.L."/>
            <person name="Kruys A."/>
            <person name="Hutchinson M.I."/>
            <person name="Powell A.J."/>
            <person name="Barry K."/>
            <person name="Miller A.N."/>
            <person name="Grigoriev I.V."/>
            <person name="Debuchy R."/>
            <person name="Gladieux P."/>
            <person name="Thoren M.H."/>
            <person name="Johannesson H."/>
        </authorList>
    </citation>
    <scope>NUCLEOTIDE SEQUENCE</scope>
    <source>
        <strain evidence="15">PSN243</strain>
    </source>
</reference>
<evidence type="ECO:0000256" key="9">
    <source>
        <dbReference type="ARBA" id="ARBA00023295"/>
    </source>
</evidence>
<evidence type="ECO:0000256" key="12">
    <source>
        <dbReference type="RuleBase" id="RU362015"/>
    </source>
</evidence>
<evidence type="ECO:0000313" key="15">
    <source>
        <dbReference type="EMBL" id="KAK4442524.1"/>
    </source>
</evidence>
<dbReference type="InterPro" id="IPR013320">
    <property type="entry name" value="ConA-like_dom_sf"/>
</dbReference>
<dbReference type="EC" id="3.2.1.8" evidence="4 11"/>
<feature type="chain" id="PRO_5043967551" description="Endo-1,4-beta-xylanase" evidence="13">
    <location>
        <begin position="18"/>
        <end position="226"/>
    </location>
</feature>
<feature type="active site" description="Proton donor" evidence="11">
    <location>
        <position position="212"/>
    </location>
</feature>
<evidence type="ECO:0000256" key="7">
    <source>
        <dbReference type="ARBA" id="ARBA00022801"/>
    </source>
</evidence>
<evidence type="ECO:0000259" key="14">
    <source>
        <dbReference type="PROSITE" id="PS51761"/>
    </source>
</evidence>
<keyword evidence="5 11" id="KW-0858">Xylan degradation</keyword>
<protein>
    <recommendedName>
        <fullName evidence="4 11">Endo-1,4-beta-xylanase</fullName>
        <ecNumber evidence="4 11">3.2.1.8</ecNumber>
    </recommendedName>
</protein>
<dbReference type="EMBL" id="MU866013">
    <property type="protein sequence ID" value="KAK4442524.1"/>
    <property type="molecule type" value="Genomic_DNA"/>
</dbReference>
<keyword evidence="9 11" id="KW-0326">Glycosidase</keyword>
<feature type="domain" description="GH11" evidence="14">
    <location>
        <begin position="32"/>
        <end position="225"/>
    </location>
</feature>